<evidence type="ECO:0000259" key="2">
    <source>
        <dbReference type="Pfam" id="PF13579"/>
    </source>
</evidence>
<name>A0A7W6WAF3_9PROT</name>
<dbReference type="InterPro" id="IPR028098">
    <property type="entry name" value="Glyco_trans_4-like_N"/>
</dbReference>
<dbReference type="Pfam" id="PF13579">
    <property type="entry name" value="Glyco_trans_4_4"/>
    <property type="match status" value="1"/>
</dbReference>
<dbReference type="SUPFAM" id="SSF53756">
    <property type="entry name" value="UDP-Glycosyltransferase/glycogen phosphorylase"/>
    <property type="match status" value="2"/>
</dbReference>
<evidence type="ECO:0000313" key="4">
    <source>
        <dbReference type="Proteomes" id="UP000554286"/>
    </source>
</evidence>
<sequence>MSRPLILGRDIHHRPGDPRDWALRLPPGNRLEAPGEERSLTASVLWAALRQGVRTVAVRDAGGGWRETTPAVLLLARLRRRLAAVAPEAADRAWARVLATPLPPAGRAEGPLVLALPSLAGNGAERQALALIAGLRARGWPVHVLVKHLHDRPGAAALRPDVERLGVLVHVWTDPPPQDTPALAALERATAGLPDALAADLLGLAGWIAALRPRAVHGWLEGTAILAATAAAVLGVPRAVAGLRNLAPDRMAHPLARALRPGLTRLSGHPAVTVTGNSRAVAEDHVRWTGITPPMVLPNGVAPMPPGPPHPDRPPLVLGVFRLVAHKRPLLWLEAAARVRAARPEVRFRLLGDGPLAEAITAHARALGVPLEHPGWVTDVTPYWAEAAVLLHVSAAEGLPNAILEALAAGVPVVAAPAGGVAEALGHPPVTPPTPEALAAQVVTLLDDPARRETLADAGRSRARRFSVAAMVARHERLYDTPPASSPEDRRHALAARLRPSGLARSLGTLGRLALAGEGHEIAARIAGLIARPARPRAARKPTAAPPPTIAAVPPNSPRLAWVGETLDRDGAPLSLRDLVAGLTMRGAVTPSVGLVLRDGPLRATWTAAGWPLRVVPGHPPLTAGALDRHTDTLAQALTGARAEAVLVNGLRAFAGVEAAARAGRPCLWVIREPGPEALADLSRSVQARALDAFALAGRVVFVSGATAAAWAPWCPAARAMVIPNALPPLSAPGPDRAAVRAALGWPADAWGVLATGTLCPRKDPLTLIAALPLLPDALQARLRVVWAGRDEAGYAHRARRAIRDLPEPLRAAVALAGEHADLSPLWAAADVAVCVSRAEAAPRVVLEARRAGLPLVATAVGGVADQAASWPSTWLVPPADPPALARALTAAWHAGRRPTPPGDEAARFRALVRAYAAALRAPGIAP</sequence>
<dbReference type="AlphaFoldDB" id="A0A7W6WAF3"/>
<feature type="region of interest" description="Disordered" evidence="1">
    <location>
        <begin position="534"/>
        <end position="553"/>
    </location>
</feature>
<feature type="domain" description="Glycosyltransferase subfamily 4-like N-terminal" evidence="2">
    <location>
        <begin position="122"/>
        <end position="300"/>
    </location>
</feature>
<dbReference type="Pfam" id="PF13692">
    <property type="entry name" value="Glyco_trans_1_4"/>
    <property type="match status" value="2"/>
</dbReference>
<organism evidence="3 4">
    <name type="scientific">Roseospira visakhapatnamensis</name>
    <dbReference type="NCBI Taxonomy" id="390880"/>
    <lineage>
        <taxon>Bacteria</taxon>
        <taxon>Pseudomonadati</taxon>
        <taxon>Pseudomonadota</taxon>
        <taxon>Alphaproteobacteria</taxon>
        <taxon>Rhodospirillales</taxon>
        <taxon>Rhodospirillaceae</taxon>
        <taxon>Roseospira</taxon>
    </lineage>
</organism>
<dbReference type="PANTHER" id="PTHR12526">
    <property type="entry name" value="GLYCOSYLTRANSFERASE"/>
    <property type="match status" value="1"/>
</dbReference>
<evidence type="ECO:0000256" key="1">
    <source>
        <dbReference type="SAM" id="MobiDB-lite"/>
    </source>
</evidence>
<dbReference type="Proteomes" id="UP000554286">
    <property type="component" value="Unassembled WGS sequence"/>
</dbReference>
<keyword evidence="3" id="KW-0808">Transferase</keyword>
<accession>A0A7W6WAF3</accession>
<keyword evidence="4" id="KW-1185">Reference proteome</keyword>
<comment type="caution">
    <text evidence="3">The sequence shown here is derived from an EMBL/GenBank/DDBJ whole genome shotgun (WGS) entry which is preliminary data.</text>
</comment>
<protein>
    <submittedName>
        <fullName evidence="3">Glycosyltransferase involved in cell wall biosynthesis</fullName>
    </submittedName>
</protein>
<dbReference type="RefSeq" id="WP_184044852.1">
    <property type="nucleotide sequence ID" value="NZ_JACIGK010000013.1"/>
</dbReference>
<gene>
    <name evidence="3" type="ORF">GGD89_002067</name>
</gene>
<dbReference type="Gene3D" id="3.40.50.2000">
    <property type="entry name" value="Glycogen Phosphorylase B"/>
    <property type="match status" value="3"/>
</dbReference>
<dbReference type="PANTHER" id="PTHR12526:SF636">
    <property type="entry name" value="BLL3647 PROTEIN"/>
    <property type="match status" value="1"/>
</dbReference>
<reference evidence="3 4" key="1">
    <citation type="submission" date="2020-08" db="EMBL/GenBank/DDBJ databases">
        <title>Genome sequencing of Purple Non-Sulfur Bacteria from various extreme environments.</title>
        <authorList>
            <person name="Mayer M."/>
        </authorList>
    </citation>
    <scope>NUCLEOTIDE SEQUENCE [LARGE SCALE GENOMIC DNA]</scope>
    <source>
        <strain evidence="3 4">JA131</strain>
    </source>
</reference>
<dbReference type="EMBL" id="JACIGK010000013">
    <property type="protein sequence ID" value="MBB4266436.1"/>
    <property type="molecule type" value="Genomic_DNA"/>
</dbReference>
<evidence type="ECO:0000313" key="3">
    <source>
        <dbReference type="EMBL" id="MBB4266436.1"/>
    </source>
</evidence>
<proteinExistence type="predicted"/>
<dbReference type="CDD" id="cd03801">
    <property type="entry name" value="GT4_PimA-like"/>
    <property type="match status" value="1"/>
</dbReference>
<dbReference type="GO" id="GO:0016757">
    <property type="term" value="F:glycosyltransferase activity"/>
    <property type="evidence" value="ECO:0007669"/>
    <property type="project" value="UniProtKB-KW"/>
</dbReference>